<dbReference type="EMBL" id="QUSY01000012">
    <property type="protein sequence ID" value="RHY34976.1"/>
    <property type="molecule type" value="Genomic_DNA"/>
</dbReference>
<dbReference type="PROSITE" id="PS51257">
    <property type="entry name" value="PROKAR_LIPOPROTEIN"/>
    <property type="match status" value="1"/>
</dbReference>
<keyword evidence="2" id="KW-1185">Reference proteome</keyword>
<reference evidence="1 2" key="1">
    <citation type="submission" date="2018-08" db="EMBL/GenBank/DDBJ databases">
        <title>Aphanomyces genome sequencing and annotation.</title>
        <authorList>
            <person name="Minardi D."/>
            <person name="Oidtmann B."/>
            <person name="Van Der Giezen M."/>
            <person name="Studholme D.J."/>
        </authorList>
    </citation>
    <scope>NUCLEOTIDE SEQUENCE [LARGE SCALE GENOMIC DNA]</scope>
    <source>
        <strain evidence="1 2">NJM0002</strain>
    </source>
</reference>
<protein>
    <submittedName>
        <fullName evidence="1">Uncharacterized protein</fullName>
    </submittedName>
</protein>
<evidence type="ECO:0000313" key="1">
    <source>
        <dbReference type="EMBL" id="RHY34976.1"/>
    </source>
</evidence>
<sequence length="305" mass="33666">MARIDGIFNAIHENSTTITNVVTVYACFKMLEIPWQQSRFVPVHRTENRIKMQQESVDVMEDTVAFLRDKVAAVDHTSEDLAKRVRALDDAAANNHAKLLQLRATVDSRDSDYHSTFQSHANTHHQLQAQLGDVHEALSSHKDATASSAVVAELQWKVGDVATRVDAATGRLDAVDATVADLATRLGDVSNVVATHETRLDVLTNHQMKAQALHLKLDAAVSGMEKELRLRLDDADKAFDALNNESGEVQWAQGETNKMVAVECKELARSVHAVRGEVRDVASDLPKFHVGVQLELVTRTNAVRL</sequence>
<comment type="caution">
    <text evidence="1">The sequence shown here is derived from an EMBL/GenBank/DDBJ whole genome shotgun (WGS) entry which is preliminary data.</text>
</comment>
<dbReference type="AlphaFoldDB" id="A0A3R6W4D7"/>
<dbReference type="SUPFAM" id="SSF57997">
    <property type="entry name" value="Tropomyosin"/>
    <property type="match status" value="1"/>
</dbReference>
<name>A0A3R6W4D7_9STRA</name>
<proteinExistence type="predicted"/>
<organism evidence="1 2">
    <name type="scientific">Aphanomyces invadans</name>
    <dbReference type="NCBI Taxonomy" id="157072"/>
    <lineage>
        <taxon>Eukaryota</taxon>
        <taxon>Sar</taxon>
        <taxon>Stramenopiles</taxon>
        <taxon>Oomycota</taxon>
        <taxon>Saprolegniomycetes</taxon>
        <taxon>Saprolegniales</taxon>
        <taxon>Verrucalvaceae</taxon>
        <taxon>Aphanomyces</taxon>
    </lineage>
</organism>
<evidence type="ECO:0000313" key="2">
    <source>
        <dbReference type="Proteomes" id="UP000285060"/>
    </source>
</evidence>
<dbReference type="VEuPathDB" id="FungiDB:H310_12947"/>
<gene>
    <name evidence="1" type="ORF">DYB32_000544</name>
</gene>
<dbReference type="Proteomes" id="UP000285060">
    <property type="component" value="Unassembled WGS sequence"/>
</dbReference>
<accession>A0A3R6W4D7</accession>
<dbReference type="Gene3D" id="1.10.287.1490">
    <property type="match status" value="1"/>
</dbReference>